<dbReference type="PANTHER" id="PTHR16088">
    <property type="entry name" value="YY1 ASSOCIATED PROTEIN-RELATED"/>
    <property type="match status" value="1"/>
</dbReference>
<feature type="region of interest" description="Disordered" evidence="4">
    <location>
        <begin position="1047"/>
        <end position="1080"/>
    </location>
</feature>
<feature type="region of interest" description="Disordered" evidence="4">
    <location>
        <begin position="1335"/>
        <end position="1367"/>
    </location>
</feature>
<evidence type="ECO:0000256" key="1">
    <source>
        <dbReference type="ARBA" id="ARBA00023015"/>
    </source>
</evidence>
<keyword evidence="1" id="KW-0805">Transcription regulation</keyword>
<comment type="caution">
    <text evidence="5">The sequence shown here is derived from an EMBL/GenBank/DDBJ whole genome shotgun (WGS) entry which is preliminary data.</text>
</comment>
<protein>
    <submittedName>
        <fullName evidence="5">Putative transcription factor MYB-HB-like family</fullName>
    </submittedName>
</protein>
<feature type="region of interest" description="Disordered" evidence="4">
    <location>
        <begin position="247"/>
        <end position="291"/>
    </location>
</feature>
<evidence type="ECO:0000313" key="5">
    <source>
        <dbReference type="EMBL" id="RHN42384.1"/>
    </source>
</evidence>
<proteinExistence type="predicted"/>
<evidence type="ECO:0000256" key="4">
    <source>
        <dbReference type="SAM" id="MobiDB-lite"/>
    </source>
</evidence>
<dbReference type="Gramene" id="rna48820">
    <property type="protein sequence ID" value="RHN42384.1"/>
    <property type="gene ID" value="gene48820"/>
</dbReference>
<feature type="region of interest" description="Disordered" evidence="4">
    <location>
        <begin position="697"/>
        <end position="728"/>
    </location>
</feature>
<feature type="region of interest" description="Disordered" evidence="4">
    <location>
        <begin position="928"/>
        <end position="960"/>
    </location>
</feature>
<organism evidence="5">
    <name type="scientific">Medicago truncatula</name>
    <name type="common">Barrel medic</name>
    <name type="synonym">Medicago tribuloides</name>
    <dbReference type="NCBI Taxonomy" id="3880"/>
    <lineage>
        <taxon>Eukaryota</taxon>
        <taxon>Viridiplantae</taxon>
        <taxon>Streptophyta</taxon>
        <taxon>Embryophyta</taxon>
        <taxon>Tracheophyta</taxon>
        <taxon>Spermatophyta</taxon>
        <taxon>Magnoliopsida</taxon>
        <taxon>eudicotyledons</taxon>
        <taxon>Gunneridae</taxon>
        <taxon>Pentapetalae</taxon>
        <taxon>rosids</taxon>
        <taxon>fabids</taxon>
        <taxon>Fabales</taxon>
        <taxon>Fabaceae</taxon>
        <taxon>Papilionoideae</taxon>
        <taxon>50 kb inversion clade</taxon>
        <taxon>NPAAA clade</taxon>
        <taxon>Hologalegina</taxon>
        <taxon>IRL clade</taxon>
        <taxon>Trifolieae</taxon>
        <taxon>Medicago</taxon>
    </lineage>
</organism>
<feature type="region of interest" description="Disordered" evidence="4">
    <location>
        <begin position="1"/>
        <end position="81"/>
    </location>
</feature>
<feature type="region of interest" description="Disordered" evidence="4">
    <location>
        <begin position="1224"/>
        <end position="1263"/>
    </location>
</feature>
<keyword evidence="2" id="KW-0804">Transcription</keyword>
<feature type="compositionally biased region" description="Acidic residues" evidence="4">
    <location>
        <begin position="1224"/>
        <end position="1235"/>
    </location>
</feature>
<feature type="compositionally biased region" description="Basic residues" evidence="4">
    <location>
        <begin position="1351"/>
        <end position="1360"/>
    </location>
</feature>
<dbReference type="InterPro" id="IPR052435">
    <property type="entry name" value="YY1-Transcr_Regul"/>
</dbReference>
<reference evidence="5" key="1">
    <citation type="journal article" date="2018" name="Nat. Plants">
        <title>Whole-genome landscape of Medicago truncatula symbiotic genes.</title>
        <authorList>
            <person name="Pecrix Y."/>
            <person name="Gamas P."/>
            <person name="Carrere S."/>
        </authorList>
    </citation>
    <scope>NUCLEOTIDE SEQUENCE</scope>
    <source>
        <tissue evidence="5">Leaves</tissue>
    </source>
</reference>
<dbReference type="InterPro" id="IPR009057">
    <property type="entry name" value="Homeodomain-like_sf"/>
</dbReference>
<name>A0A396GS99_MEDTR</name>
<gene>
    <name evidence="5" type="ORF">MtrunA17_Chr8g0376311</name>
</gene>
<evidence type="ECO:0000256" key="3">
    <source>
        <dbReference type="ARBA" id="ARBA00023242"/>
    </source>
</evidence>
<feature type="compositionally biased region" description="Basic and acidic residues" evidence="4">
    <location>
        <begin position="28"/>
        <end position="37"/>
    </location>
</feature>
<feature type="compositionally biased region" description="Basic residues" evidence="4">
    <location>
        <begin position="268"/>
        <end position="280"/>
    </location>
</feature>
<feature type="compositionally biased region" description="Polar residues" evidence="4">
    <location>
        <begin position="1048"/>
        <end position="1061"/>
    </location>
</feature>
<dbReference type="PANTHER" id="PTHR16088:SF3">
    <property type="entry name" value="GON-4-LIKE PROTEIN"/>
    <property type="match status" value="1"/>
</dbReference>
<keyword evidence="3" id="KW-0539">Nucleus</keyword>
<accession>A0A396GS99</accession>
<dbReference type="EMBL" id="PSQE01000008">
    <property type="protein sequence ID" value="RHN42384.1"/>
    <property type="molecule type" value="Genomic_DNA"/>
</dbReference>
<feature type="compositionally biased region" description="Polar residues" evidence="4">
    <location>
        <begin position="1"/>
        <end position="11"/>
    </location>
</feature>
<sequence>MTNTPDSNTESAEIGVAANQNAVSTSDDCERSLKPVEDNEEEEEEEEEDADFNPLFLKETLSDASSSLSSEGDRLDHNVVDSGPSMDIDLEKITDNEQICSAVDSEHGEEEIVLEAAGMISQLEIDKEKKNDLISGASDGFRIEDISNTTKPRCPVIDIDTEDAICMRTRARYSLEGFSLDELETFLQETDDEDDVQNVDDEEEYKKFLAAVLQGGEGDGFSSHENENLDDDEDNDADFELELQELLDSDADENAAVETRNECDGAGRRPKTRQNNRRKSSSQSERKTFGQVNRPLRPILPCWLNGQVVSGNGLMPKATRSIQSSASINGLVNGFTPQQIGQLYSLIHEHVQLLIQVFSLSVLEPSHKQVTSQVRSMLFEMLHKRDAVLASTRTPYPAVCFTPSVPGQCHTGSASIQDAMSVRIPQYHQTSSEGLNGQRSCFQDADGSFWFPIVRGPVLSMLDVAPLNLLRGYVNDISSAAREFRKRFIESGFDQVIEKEPLFPFSSSVVGANSTVSSSPDKKQPKKTLAGMLVESSKKQSIALVPKEVASKTQRFLAFFNPALFPHKPPLAASVNRTLFTDSEDELLALGILEYNTDWEAIKQRFLPSKSTHQIFVRQKNRCSSKSSENPIKAVRRMKTSPLTEEEIACIDEGLKHYKSDWMSVWQYIVPHRDPFLLPRQWRVALGTQKSYKVAEGKKEKRRLYESGRRKSKATETECGQPRSDKEDCEAEIADGMDHSDVPYVHQAFLADWRPDMSTLNHSEHISSASAEVNLGHDSISQDSQLYRGINNYGLSGNVQHQNGNQPAFPSIYKLPLPFHSTSDFRSGMKGAPSATIPKNPFLGVTSSSKYCSRPYRSRRPNSAHLVKLAPGLPPVNLPPSVRVVSQTAFKAFETGTSKIHPCRDGVNDVRKDNSASQIPHGEKIGIDHRAKRARPMPKDSGVHSQLESSETAEGRSTVAEKSTYADLQMHPLLFQVTEVGNTPYYPFKFNSDPSSSFSFFSGRQPQLNLSLFSSSQQQGHVDSANKSLQSKNSSLRLGGIDFHPLLQKSNNTQAPTSSDAIQAEPLVNSGVPDTTNISSGLYDKSNELDLEIHLSSVSESEKSMKSRQLKEHVPIESQQIIASSATEMNAPYCQQGGRIPSPSGCKLASSAPLVVPDDNITRYDDVGNQSHPEIVMEQEELSDSEEDIEEHVEFECEEMADSEGEDGSGCEQASEVLNKFECEEMSDSEEEDGSGCEQAPDVPNEEVPRANSDIQLDSCLPTTDAMPNMTLISKEMDDKSNSSWLSLDLCLDLSLDSSRFKNLVPSKAMLQQVTTGEDSASKNFSIGKAVMGEGHSEDIVQSPSIGPRVCRPRKPRKRRSELNTNK</sequence>
<dbReference type="SUPFAM" id="SSF46689">
    <property type="entry name" value="Homeodomain-like"/>
    <property type="match status" value="1"/>
</dbReference>
<evidence type="ECO:0000256" key="2">
    <source>
        <dbReference type="ARBA" id="ARBA00023163"/>
    </source>
</evidence>
<feature type="compositionally biased region" description="Polar residues" evidence="4">
    <location>
        <begin position="943"/>
        <end position="952"/>
    </location>
</feature>
<dbReference type="Proteomes" id="UP000265566">
    <property type="component" value="Chromosome 8"/>
</dbReference>
<feature type="compositionally biased region" description="Acidic residues" evidence="4">
    <location>
        <begin position="38"/>
        <end position="51"/>
    </location>
</feature>
<feature type="compositionally biased region" description="Basic and acidic residues" evidence="4">
    <location>
        <begin position="697"/>
        <end position="716"/>
    </location>
</feature>